<dbReference type="SUPFAM" id="SSF48425">
    <property type="entry name" value="Sec7 domain"/>
    <property type="match status" value="1"/>
</dbReference>
<proteinExistence type="predicted"/>
<feature type="domain" description="SEC7" evidence="2">
    <location>
        <begin position="765"/>
        <end position="929"/>
    </location>
</feature>
<dbReference type="InterPro" id="IPR041681">
    <property type="entry name" value="PH_9"/>
</dbReference>
<feature type="region of interest" description="Disordered" evidence="1">
    <location>
        <begin position="1061"/>
        <end position="1120"/>
    </location>
</feature>
<organism evidence="3 4">
    <name type="scientific">Tothia fuscella</name>
    <dbReference type="NCBI Taxonomy" id="1048955"/>
    <lineage>
        <taxon>Eukaryota</taxon>
        <taxon>Fungi</taxon>
        <taxon>Dikarya</taxon>
        <taxon>Ascomycota</taxon>
        <taxon>Pezizomycotina</taxon>
        <taxon>Dothideomycetes</taxon>
        <taxon>Pleosporomycetidae</taxon>
        <taxon>Venturiales</taxon>
        <taxon>Cylindrosympodiaceae</taxon>
        <taxon>Tothia</taxon>
    </lineage>
</organism>
<feature type="region of interest" description="Disordered" evidence="1">
    <location>
        <begin position="34"/>
        <end position="89"/>
    </location>
</feature>
<feature type="region of interest" description="Disordered" evidence="1">
    <location>
        <begin position="225"/>
        <end position="292"/>
    </location>
</feature>
<feature type="compositionally biased region" description="Polar residues" evidence="1">
    <location>
        <begin position="354"/>
        <end position="363"/>
    </location>
</feature>
<dbReference type="GO" id="GO:0032012">
    <property type="term" value="P:regulation of ARF protein signal transduction"/>
    <property type="evidence" value="ECO:0007669"/>
    <property type="project" value="InterPro"/>
</dbReference>
<evidence type="ECO:0000256" key="1">
    <source>
        <dbReference type="SAM" id="MobiDB-lite"/>
    </source>
</evidence>
<dbReference type="GO" id="GO:0005085">
    <property type="term" value="F:guanyl-nucleotide exchange factor activity"/>
    <property type="evidence" value="ECO:0007669"/>
    <property type="project" value="InterPro"/>
</dbReference>
<feature type="compositionally biased region" description="Polar residues" evidence="1">
    <location>
        <begin position="165"/>
        <end position="176"/>
    </location>
</feature>
<dbReference type="SUPFAM" id="SSF50729">
    <property type="entry name" value="PH domain-like"/>
    <property type="match status" value="1"/>
</dbReference>
<feature type="compositionally biased region" description="Low complexity" evidence="1">
    <location>
        <begin position="133"/>
        <end position="147"/>
    </location>
</feature>
<gene>
    <name evidence="3" type="ORF">EJ08DRAFT_270269</name>
</gene>
<feature type="compositionally biased region" description="Low complexity" evidence="1">
    <location>
        <begin position="1383"/>
        <end position="1413"/>
    </location>
</feature>
<dbReference type="EMBL" id="MU007045">
    <property type="protein sequence ID" value="KAF2429610.1"/>
    <property type="molecule type" value="Genomic_DNA"/>
</dbReference>
<feature type="compositionally biased region" description="Polar residues" evidence="1">
    <location>
        <begin position="556"/>
        <end position="576"/>
    </location>
</feature>
<feature type="region of interest" description="Disordered" evidence="1">
    <location>
        <begin position="613"/>
        <end position="700"/>
    </location>
</feature>
<evidence type="ECO:0000313" key="4">
    <source>
        <dbReference type="Proteomes" id="UP000800235"/>
    </source>
</evidence>
<feature type="region of interest" description="Disordered" evidence="1">
    <location>
        <begin position="967"/>
        <end position="995"/>
    </location>
</feature>
<dbReference type="InterPro" id="IPR011993">
    <property type="entry name" value="PH-like_dom_sf"/>
</dbReference>
<reference evidence="3" key="1">
    <citation type="journal article" date="2020" name="Stud. Mycol.">
        <title>101 Dothideomycetes genomes: a test case for predicting lifestyles and emergence of pathogens.</title>
        <authorList>
            <person name="Haridas S."/>
            <person name="Albert R."/>
            <person name="Binder M."/>
            <person name="Bloem J."/>
            <person name="Labutti K."/>
            <person name="Salamov A."/>
            <person name="Andreopoulos B."/>
            <person name="Baker S."/>
            <person name="Barry K."/>
            <person name="Bills G."/>
            <person name="Bluhm B."/>
            <person name="Cannon C."/>
            <person name="Castanera R."/>
            <person name="Culley D."/>
            <person name="Daum C."/>
            <person name="Ezra D."/>
            <person name="Gonzalez J."/>
            <person name="Henrissat B."/>
            <person name="Kuo A."/>
            <person name="Liang C."/>
            <person name="Lipzen A."/>
            <person name="Lutzoni F."/>
            <person name="Magnuson J."/>
            <person name="Mondo S."/>
            <person name="Nolan M."/>
            <person name="Ohm R."/>
            <person name="Pangilinan J."/>
            <person name="Park H.-J."/>
            <person name="Ramirez L."/>
            <person name="Alfaro M."/>
            <person name="Sun H."/>
            <person name="Tritt A."/>
            <person name="Yoshinaga Y."/>
            <person name="Zwiers L.-H."/>
            <person name="Turgeon B."/>
            <person name="Goodwin S."/>
            <person name="Spatafora J."/>
            <person name="Crous P."/>
            <person name="Grigoriev I."/>
        </authorList>
    </citation>
    <scope>NUCLEOTIDE SEQUENCE</scope>
    <source>
        <strain evidence="3">CBS 130266</strain>
    </source>
</reference>
<feature type="compositionally biased region" description="Polar residues" evidence="1">
    <location>
        <begin position="1552"/>
        <end position="1575"/>
    </location>
</feature>
<dbReference type="Pfam" id="PF01369">
    <property type="entry name" value="Sec7"/>
    <property type="match status" value="1"/>
</dbReference>
<dbReference type="PROSITE" id="PS50190">
    <property type="entry name" value="SEC7"/>
    <property type="match status" value="1"/>
</dbReference>
<feature type="region of interest" description="Disordered" evidence="1">
    <location>
        <begin position="552"/>
        <end position="581"/>
    </location>
</feature>
<dbReference type="Proteomes" id="UP000800235">
    <property type="component" value="Unassembled WGS sequence"/>
</dbReference>
<feature type="compositionally biased region" description="Polar residues" evidence="1">
    <location>
        <begin position="1104"/>
        <end position="1120"/>
    </location>
</feature>
<feature type="compositionally biased region" description="Polar residues" evidence="1">
    <location>
        <begin position="616"/>
        <end position="632"/>
    </location>
</feature>
<dbReference type="PANTHER" id="PTHR10663">
    <property type="entry name" value="GUANYL-NUCLEOTIDE EXCHANGE FACTOR"/>
    <property type="match status" value="1"/>
</dbReference>
<dbReference type="InterPro" id="IPR000904">
    <property type="entry name" value="Sec7_dom"/>
</dbReference>
<dbReference type="Gene3D" id="1.10.1000.11">
    <property type="entry name" value="Arf Nucleotide-binding Site Opener,domain 2"/>
    <property type="match status" value="1"/>
</dbReference>
<accession>A0A9P4NPD1</accession>
<feature type="region of interest" description="Disordered" evidence="1">
    <location>
        <begin position="309"/>
        <end position="451"/>
    </location>
</feature>
<dbReference type="Pfam" id="PF15410">
    <property type="entry name" value="PH_9"/>
    <property type="match status" value="1"/>
</dbReference>
<dbReference type="InterPro" id="IPR035999">
    <property type="entry name" value="Sec7_dom_sf"/>
</dbReference>
<feature type="region of interest" description="Disordered" evidence="1">
    <location>
        <begin position="1370"/>
        <end position="1426"/>
    </location>
</feature>
<feature type="region of interest" description="Disordered" evidence="1">
    <location>
        <begin position="1251"/>
        <end position="1271"/>
    </location>
</feature>
<protein>
    <recommendedName>
        <fullName evidence="2">SEC7 domain-containing protein</fullName>
    </recommendedName>
</protein>
<feature type="region of interest" description="Disordered" evidence="1">
    <location>
        <begin position="117"/>
        <end position="176"/>
    </location>
</feature>
<evidence type="ECO:0000259" key="2">
    <source>
        <dbReference type="PROSITE" id="PS50190"/>
    </source>
</evidence>
<dbReference type="Gene3D" id="2.30.29.30">
    <property type="entry name" value="Pleckstrin-homology domain (PH domain)/Phosphotyrosine-binding domain (PTB)"/>
    <property type="match status" value="1"/>
</dbReference>
<feature type="compositionally biased region" description="Basic and acidic residues" evidence="1">
    <location>
        <begin position="661"/>
        <end position="670"/>
    </location>
</feature>
<feature type="region of interest" description="Disordered" evidence="1">
    <location>
        <begin position="1545"/>
        <end position="1575"/>
    </location>
</feature>
<dbReference type="SMART" id="SM00222">
    <property type="entry name" value="Sec7"/>
    <property type="match status" value="1"/>
</dbReference>
<feature type="compositionally biased region" description="Low complexity" evidence="1">
    <location>
        <begin position="395"/>
        <end position="412"/>
    </location>
</feature>
<name>A0A9P4NPD1_9PEZI</name>
<feature type="compositionally biased region" description="Polar residues" evidence="1">
    <location>
        <begin position="58"/>
        <end position="74"/>
    </location>
</feature>
<dbReference type="InterPro" id="IPR023394">
    <property type="entry name" value="Sec7_C_sf"/>
</dbReference>
<feature type="compositionally biased region" description="Low complexity" evidence="1">
    <location>
        <begin position="34"/>
        <end position="53"/>
    </location>
</feature>
<sequence length="1575" mass="173006">MELLDRQRQPGDRDSHDLSLHFTRFSVVDSMLSSLSDFPSSQPSPHQSSFPDPLESHANANVHGSKNTVSSNAGRQRGHTHTSSMSDYDVHVDEIASRYNQYHSRSRQNSLYNKRAAQTKLESKRKPSNASIRTTVTSTTQTRTTVTCNRDDSHSNDTMSRHTRGTSVKGSGSSSMDLGHGNTMPNAAFRHAAPLRAASFDHSYDHERMGPRMLNSNMPSVPLPVDYSSMDAAPMPTVPAGPRRPQEPLSPIHIPNTPSKRGPSRKNSVKSSTGKSIRRVKSSAPVGGGDIRDQAKQFVNATNNLRSVHAGAPNATAPSPNVGKIRNQYPSSPPQAPHPKANRPGFFRRVFGSSKHNQTQQQDEPLRPPSPAAIRQVPAGSASNRPRTQGNQQHQPATTSQSRSPSRRPSTQETSNPMPPPALRKAHSSFFRRRKKSLPDSEIPPMPPMQLHPRQSYAQLKIAAPQRSPSAQSLRGAMAQYLNDKPNMPSSPLETFFDSREHQPAHDSDEIGLAHGVSPQDREMLRSIDANVHTLQPDRQGTNAEAGVYANKERSNSPNSQPLAASQNLLGDSNNDMGPHTRLNLVETDAVEGRTFLADSSSNEAMVHAEKDLARNRNTSYDSSPGRRQNSPPRRANNGERMSGNHMLSPISDRSFVTADDTERHSRFSEDVGTSISHREDTSEGSAHSNRIWLEPSSSEERLEEAARVNLKLPLDGLRVSDRASPGQASLKTPTSEYDMFASASSLPIVQVESKELRMSQDWAETDAGKAILTHDTDITPSDRDRAKKIFEGDEEYVPKSGAAAWLGQTTPKSARTRRAYMELYDWNGVNILAAFRELCGRLVVKAESQQLDRVIDAFSERWCICNPNHGFKDRDVVHTLTFSILMLNTDLHIADLDQRMTRSQFVKNTLPTIRSIADASAPDASETLRAQKVQNRATIPWELPSSPGSPAFPPETVAAITDDRSSLEAKRPNRLSMRPSVLRGESDGQDGSADNCNVLVKAPFEGTMKGWEFQVEIVLKEFYSSVRQQHLPLHGAPASSQTQAQPSTGGLSVMTNALRRTPSVLSKAPSDTTSYRGRTSDGGYRNGTGRFGSKPRSRPRMYPTSTIGSSRTSLDDQSVWSPAGSTWSKYSLGKTQTSMSVDSLGSHFGHQDYQQAIGFANALSQAIIREDAMTMGSDDFNPHDVSLLEDETLELIGSPWAKEGMVKHKHHLESLEKKAKERNWSECFAVIEKGWMRLFSFSTTSKSMRQRAKSRAASASQQGGPVGGGNWTENAEEVSAFLLRQTFASALPPPGYSKTRAHVFALSLPTGAVHLFQVGTPDIVKEFVATVNYWSARLSKEPLVGGVSNVEYGWGENILNMALLQRPESAAQNHTGPPGTASSSNSYPVVVSPNRHASLSSAMQSQSSVMGSLGRRSEDQGAGVKARLPGDKVNVSEWKPPTQSMMASQLMEVDQLRALSAYVGNVEEELQKHNELRPLMTMAFSPRHPNAGKALNNWEKKSAYLLREIVKFRTYIDSLIAAQTQKDKLYKEREDAGVGVLPVPRLDQDHQASNSDPIPSSLLSTPNEHNNVNV</sequence>
<comment type="caution">
    <text evidence="3">The sequence shown here is derived from an EMBL/GenBank/DDBJ whole genome shotgun (WGS) entry which is preliminary data.</text>
</comment>
<feature type="compositionally biased region" description="Basic residues" evidence="1">
    <location>
        <begin position="424"/>
        <end position="436"/>
    </location>
</feature>
<dbReference type="OrthoDB" id="2157641at2759"/>
<dbReference type="PANTHER" id="PTHR10663:SF373">
    <property type="entry name" value="PH AND SEC7 DOMAIN-CONTAINING PROTEIN C11E3.11C"/>
    <property type="match status" value="1"/>
</dbReference>
<feature type="compositionally biased region" description="Polar residues" evidence="1">
    <location>
        <begin position="381"/>
        <end position="394"/>
    </location>
</feature>
<evidence type="ECO:0000313" key="3">
    <source>
        <dbReference type="EMBL" id="KAF2429610.1"/>
    </source>
</evidence>
<keyword evidence="4" id="KW-1185">Reference proteome</keyword>